<feature type="compositionally biased region" description="Basic and acidic residues" evidence="1">
    <location>
        <begin position="310"/>
        <end position="326"/>
    </location>
</feature>
<reference evidence="2 3" key="1">
    <citation type="submission" date="2024-06" db="EMBL/GenBank/DDBJ databases">
        <title>Chitinophaga defluvii sp. nov., isolated from municipal sewage.</title>
        <authorList>
            <person name="Zhang L."/>
        </authorList>
    </citation>
    <scope>NUCLEOTIDE SEQUENCE [LARGE SCALE GENOMIC DNA]</scope>
    <source>
        <strain evidence="2 3">H8</strain>
    </source>
</reference>
<evidence type="ECO:0000256" key="1">
    <source>
        <dbReference type="SAM" id="MobiDB-lite"/>
    </source>
</evidence>
<dbReference type="Proteomes" id="UP001549749">
    <property type="component" value="Unassembled WGS sequence"/>
</dbReference>
<keyword evidence="3" id="KW-1185">Reference proteome</keyword>
<accession>A0ABV2TDJ0</accession>
<evidence type="ECO:0000313" key="3">
    <source>
        <dbReference type="Proteomes" id="UP001549749"/>
    </source>
</evidence>
<dbReference type="EMBL" id="JBEXAC010000002">
    <property type="protein sequence ID" value="MET7000732.1"/>
    <property type="molecule type" value="Genomic_DNA"/>
</dbReference>
<feature type="region of interest" description="Disordered" evidence="1">
    <location>
        <begin position="289"/>
        <end position="354"/>
    </location>
</feature>
<protein>
    <recommendedName>
        <fullName evidence="4">DUF3945 domain-containing protein</fullName>
    </recommendedName>
</protein>
<evidence type="ECO:0008006" key="4">
    <source>
        <dbReference type="Google" id="ProtNLM"/>
    </source>
</evidence>
<organism evidence="2 3">
    <name type="scientific">Chitinophaga defluvii</name>
    <dbReference type="NCBI Taxonomy" id="3163343"/>
    <lineage>
        <taxon>Bacteria</taxon>
        <taxon>Pseudomonadati</taxon>
        <taxon>Bacteroidota</taxon>
        <taxon>Chitinophagia</taxon>
        <taxon>Chitinophagales</taxon>
        <taxon>Chitinophagaceae</taxon>
        <taxon>Chitinophaga</taxon>
    </lineage>
</organism>
<sequence>MVIEKNVKYLHDRVKMTGFGEIYEAEIRENIGKGMDSFTINIKRDFGDQDTRDTTESILHFNKGKEGWYHFNSYDTRIINRPDDIAASTWESVNIDHKFKKNTYTLKEMYNLKLGGSVEKEITYLKKNSATGEESEVSFTGFKKGDHRELSKYKSYPKKNFSWPLMEKQLRDSHAIKMLKDPQLADGLIRSMKKGNVQRVTLKNGETEIVRWIAVDAEFKKIGIYDTNPRVYISNQEKEAKKLEAAARQNAAEKEKIELGLSPLPNPNVEPEANKETKVVQLYPDGPPVGIEPPKNGQPVADVNQTDIVTGEKKGSTSRKAADKVARPVKQLSNKGVKSNKTTPAKNKKAAHKV</sequence>
<proteinExistence type="predicted"/>
<comment type="caution">
    <text evidence="2">The sequence shown here is derived from an EMBL/GenBank/DDBJ whole genome shotgun (WGS) entry which is preliminary data.</text>
</comment>
<gene>
    <name evidence="2" type="ORF">ABR189_25335</name>
</gene>
<name>A0ABV2TDJ0_9BACT</name>
<evidence type="ECO:0000313" key="2">
    <source>
        <dbReference type="EMBL" id="MET7000732.1"/>
    </source>
</evidence>
<dbReference type="RefSeq" id="WP_354663284.1">
    <property type="nucleotide sequence ID" value="NZ_JBEXAC010000002.1"/>
</dbReference>